<dbReference type="EMBL" id="JARKIE010000001">
    <property type="protein sequence ID" value="KAJ7710464.1"/>
    <property type="molecule type" value="Genomic_DNA"/>
</dbReference>
<keyword evidence="2" id="KW-1185">Reference proteome</keyword>
<proteinExistence type="predicted"/>
<evidence type="ECO:0008006" key="3">
    <source>
        <dbReference type="Google" id="ProtNLM"/>
    </source>
</evidence>
<gene>
    <name evidence="1" type="ORF">B0H17DRAFT_914333</name>
</gene>
<name>A0AAD7MC86_MYCRO</name>
<dbReference type="AlphaFoldDB" id="A0AAD7MC86"/>
<organism evidence="1 2">
    <name type="scientific">Mycena rosella</name>
    <name type="common">Pink bonnet</name>
    <name type="synonym">Agaricus rosellus</name>
    <dbReference type="NCBI Taxonomy" id="1033263"/>
    <lineage>
        <taxon>Eukaryota</taxon>
        <taxon>Fungi</taxon>
        <taxon>Dikarya</taxon>
        <taxon>Basidiomycota</taxon>
        <taxon>Agaricomycotina</taxon>
        <taxon>Agaricomycetes</taxon>
        <taxon>Agaricomycetidae</taxon>
        <taxon>Agaricales</taxon>
        <taxon>Marasmiineae</taxon>
        <taxon>Mycenaceae</taxon>
        <taxon>Mycena</taxon>
    </lineage>
</organism>
<feature type="non-terminal residue" evidence="1">
    <location>
        <position position="1"/>
    </location>
</feature>
<evidence type="ECO:0000313" key="1">
    <source>
        <dbReference type="EMBL" id="KAJ7710464.1"/>
    </source>
</evidence>
<dbReference type="InterPro" id="IPR035992">
    <property type="entry name" value="Ricin_B-like_lectins"/>
</dbReference>
<comment type="caution">
    <text evidence="1">The sequence shown here is derived from an EMBL/GenBank/DDBJ whole genome shotgun (WGS) entry which is preliminary data.</text>
</comment>
<dbReference type="SUPFAM" id="SSF50370">
    <property type="entry name" value="Ricin B-like lectins"/>
    <property type="match status" value="1"/>
</dbReference>
<reference evidence="1" key="1">
    <citation type="submission" date="2023-03" db="EMBL/GenBank/DDBJ databases">
        <title>Massive genome expansion in bonnet fungi (Mycena s.s.) driven by repeated elements and novel gene families across ecological guilds.</title>
        <authorList>
            <consortium name="Lawrence Berkeley National Laboratory"/>
            <person name="Harder C.B."/>
            <person name="Miyauchi S."/>
            <person name="Viragh M."/>
            <person name="Kuo A."/>
            <person name="Thoen E."/>
            <person name="Andreopoulos B."/>
            <person name="Lu D."/>
            <person name="Skrede I."/>
            <person name="Drula E."/>
            <person name="Henrissat B."/>
            <person name="Morin E."/>
            <person name="Kohler A."/>
            <person name="Barry K."/>
            <person name="LaButti K."/>
            <person name="Morin E."/>
            <person name="Salamov A."/>
            <person name="Lipzen A."/>
            <person name="Mereny Z."/>
            <person name="Hegedus B."/>
            <person name="Baldrian P."/>
            <person name="Stursova M."/>
            <person name="Weitz H."/>
            <person name="Taylor A."/>
            <person name="Grigoriev I.V."/>
            <person name="Nagy L.G."/>
            <person name="Martin F."/>
            <person name="Kauserud H."/>
        </authorList>
    </citation>
    <scope>NUCLEOTIDE SEQUENCE</scope>
    <source>
        <strain evidence="1">CBHHK067</strain>
    </source>
</reference>
<dbReference type="PROSITE" id="PS50231">
    <property type="entry name" value="RICIN_B_LECTIN"/>
    <property type="match status" value="1"/>
</dbReference>
<evidence type="ECO:0000313" key="2">
    <source>
        <dbReference type="Proteomes" id="UP001221757"/>
    </source>
</evidence>
<protein>
    <recommendedName>
        <fullName evidence="3">Ricin B lectin domain-containing protein</fullName>
    </recommendedName>
</protein>
<dbReference type="Gene3D" id="2.80.10.50">
    <property type="match status" value="1"/>
</dbReference>
<sequence length="63" mass="6618">ITPWTSNTTCLTAPTNANGGEIVVEPCDGSASQLWKEIGSTIVVYGNMCLGARSIRAIPHSLD</sequence>
<dbReference type="Proteomes" id="UP001221757">
    <property type="component" value="Unassembled WGS sequence"/>
</dbReference>
<accession>A0AAD7MC86</accession>